<dbReference type="SMART" id="SM00365">
    <property type="entry name" value="LRR_SD22"/>
    <property type="match status" value="4"/>
</dbReference>
<dbReference type="RefSeq" id="XP_013388154.1">
    <property type="nucleotide sequence ID" value="XM_013532700.1"/>
</dbReference>
<evidence type="ECO:0000256" key="1">
    <source>
        <dbReference type="ARBA" id="ARBA00004138"/>
    </source>
</evidence>
<dbReference type="PROSITE" id="PS51450">
    <property type="entry name" value="LRR"/>
    <property type="match status" value="4"/>
</dbReference>
<feature type="compositionally biased region" description="Polar residues" evidence="7">
    <location>
        <begin position="415"/>
        <end position="439"/>
    </location>
</feature>
<dbReference type="InterPro" id="IPR032675">
    <property type="entry name" value="LRR_dom_sf"/>
</dbReference>
<evidence type="ECO:0000256" key="5">
    <source>
        <dbReference type="ARBA" id="ARBA00023069"/>
    </source>
</evidence>
<dbReference type="KEGG" id="lak:106157172"/>
<proteinExistence type="inferred from homology"/>
<dbReference type="GO" id="GO:0070840">
    <property type="term" value="F:dynein complex binding"/>
    <property type="evidence" value="ECO:0007669"/>
    <property type="project" value="TreeGrafter"/>
</dbReference>
<dbReference type="InterPro" id="IPR050576">
    <property type="entry name" value="Cilia_flagella_integrity"/>
</dbReference>
<accession>A0A1S3HSX1</accession>
<dbReference type="Pfam" id="PF14580">
    <property type="entry name" value="LRR_9"/>
    <property type="match status" value="1"/>
</dbReference>
<comment type="subcellular location">
    <subcellularLocation>
        <location evidence="1">Cell projection</location>
        <location evidence="1">Cilium</location>
    </subcellularLocation>
</comment>
<feature type="region of interest" description="Disordered" evidence="7">
    <location>
        <begin position="32"/>
        <end position="75"/>
    </location>
</feature>
<dbReference type="PANTHER" id="PTHR45973">
    <property type="entry name" value="PROTEIN PHOSPHATASE 1 REGULATORY SUBUNIT SDS22-RELATED"/>
    <property type="match status" value="1"/>
</dbReference>
<dbReference type="InterPro" id="IPR001611">
    <property type="entry name" value="Leu-rich_rpt"/>
</dbReference>
<feature type="compositionally biased region" description="Basic and acidic residues" evidence="7">
    <location>
        <begin position="623"/>
        <end position="634"/>
    </location>
</feature>
<dbReference type="FunFam" id="3.80.10.10:FF:000331">
    <property type="entry name" value="Dynein assembly factor 1, axonemal homolog"/>
    <property type="match status" value="1"/>
</dbReference>
<keyword evidence="6" id="KW-0966">Cell projection</keyword>
<dbReference type="SUPFAM" id="SSF52075">
    <property type="entry name" value="Outer arm dynein light chain 1"/>
    <property type="match status" value="1"/>
</dbReference>
<dbReference type="GO" id="GO:0035082">
    <property type="term" value="P:axoneme assembly"/>
    <property type="evidence" value="ECO:0007669"/>
    <property type="project" value="TreeGrafter"/>
</dbReference>
<sequence length="669" mass="76159">MPLIEEIGDDVPICVEEGNKIEIKDIQGEDEIMQEKLKKEGEEDNKVKEKREEESQAESVSQKDADTEKKEEEKDKWPRLNKKMLRDHCKALKLYLTPELNDVLYLHYKGIFKIESLEEYTGLKCLWLESNGISKIENLDHQKELRCLYLHQNLIKKIENLEPLQNLATLNLSNNLISKIENLSCLPHLGTLLISHNKLTTAEDLEHLAECEAISNLDLSHNKIEDPAFLKVLTQMKSLRVLNMMGNPVIRKIEHYRKTVIATLKELTYLDDRPVFPKERACVEAWAVGGREAEKAERDRWVAEERKKISDNVDAMMDIRKKAVAKRLEKEVREKLVAEGKSVDNVKIECDLDSIDWLYGSGNVTVTREDGTQETININRNPPEDASEQPAVKETRQNDIFGQGDEETKTETENAKNIQCSAARESQANQSESGHLQTSEEPEEIPFIRPNNIEETGSIFTREKQSSNQNSTNMFIEEIVSGCVAEQPEPRKKTLITELPDEESIETLNIAGDFEMEDIPDLEDVDETGEPILTDKEETVYKPKIEVLDGDEDLDWLDDLSQGNKPTELNTDDPVSSKPIQMLVEDITPNKSSSNEQSEMARQSTELLENLSNISQSKVGKSRLMDFSKEEAENKTLTTEQKIQRLAESVGETKAKPSIPYDPELEGLD</sequence>
<gene>
    <name evidence="9 10 11" type="primary">LOC106157172</name>
</gene>
<evidence type="ECO:0000256" key="3">
    <source>
        <dbReference type="ARBA" id="ARBA00022614"/>
    </source>
</evidence>
<protein>
    <submittedName>
        <fullName evidence="9 10">Dynein assembly factor 1, axonemal-like</fullName>
    </submittedName>
</protein>
<feature type="compositionally biased region" description="Basic and acidic residues" evidence="7">
    <location>
        <begin position="32"/>
        <end position="54"/>
    </location>
</feature>
<dbReference type="PANTHER" id="PTHR45973:SF9">
    <property type="entry name" value="LEUCINE-RICH REPEAT-CONTAINING PROTEIN 46"/>
    <property type="match status" value="1"/>
</dbReference>
<dbReference type="RefSeq" id="XP_023930328.1">
    <property type="nucleotide sequence ID" value="XM_024074560.1"/>
</dbReference>
<keyword evidence="5" id="KW-0969">Cilium</keyword>
<evidence type="ECO:0000256" key="6">
    <source>
        <dbReference type="ARBA" id="ARBA00023273"/>
    </source>
</evidence>
<dbReference type="AlphaFoldDB" id="A0A1S3HSX1"/>
<evidence type="ECO:0000256" key="7">
    <source>
        <dbReference type="SAM" id="MobiDB-lite"/>
    </source>
</evidence>
<evidence type="ECO:0000313" key="9">
    <source>
        <dbReference type="RefSeq" id="XP_013388154.1"/>
    </source>
</evidence>
<keyword evidence="3" id="KW-0433">Leucine-rich repeat</keyword>
<feature type="compositionally biased region" description="Polar residues" evidence="7">
    <location>
        <begin position="589"/>
        <end position="619"/>
    </location>
</feature>
<evidence type="ECO:0000313" key="10">
    <source>
        <dbReference type="RefSeq" id="XP_013388155.1"/>
    </source>
</evidence>
<dbReference type="Gene3D" id="3.80.10.10">
    <property type="entry name" value="Ribonuclease Inhibitor"/>
    <property type="match status" value="2"/>
</dbReference>
<evidence type="ECO:0000256" key="2">
    <source>
        <dbReference type="ARBA" id="ARBA00006453"/>
    </source>
</evidence>
<dbReference type="Proteomes" id="UP000085678">
    <property type="component" value="Unplaced"/>
</dbReference>
<name>A0A1S3HSX1_LINAN</name>
<reference evidence="9 10" key="1">
    <citation type="submission" date="2025-04" db="UniProtKB">
        <authorList>
            <consortium name="RefSeq"/>
        </authorList>
    </citation>
    <scope>IDENTIFICATION</scope>
    <source>
        <tissue evidence="9 10">Gonads</tissue>
    </source>
</reference>
<dbReference type="GO" id="GO:0005930">
    <property type="term" value="C:axoneme"/>
    <property type="evidence" value="ECO:0007669"/>
    <property type="project" value="TreeGrafter"/>
</dbReference>
<evidence type="ECO:0000313" key="8">
    <source>
        <dbReference type="Proteomes" id="UP000085678"/>
    </source>
</evidence>
<organism evidence="8 9">
    <name type="scientific">Lingula anatina</name>
    <name type="common">Brachiopod</name>
    <name type="synonym">Lingula unguis</name>
    <dbReference type="NCBI Taxonomy" id="7574"/>
    <lineage>
        <taxon>Eukaryota</taxon>
        <taxon>Metazoa</taxon>
        <taxon>Spiralia</taxon>
        <taxon>Lophotrochozoa</taxon>
        <taxon>Brachiopoda</taxon>
        <taxon>Linguliformea</taxon>
        <taxon>Lingulata</taxon>
        <taxon>Lingulida</taxon>
        <taxon>Linguloidea</taxon>
        <taxon>Lingulidae</taxon>
        <taxon>Lingula</taxon>
    </lineage>
</organism>
<evidence type="ECO:0000313" key="11">
    <source>
        <dbReference type="RefSeq" id="XP_023930328.1"/>
    </source>
</evidence>
<feature type="region of interest" description="Disordered" evidence="7">
    <location>
        <begin position="555"/>
        <end position="669"/>
    </location>
</feature>
<dbReference type="RefSeq" id="XP_013388155.1">
    <property type="nucleotide sequence ID" value="XM_013532701.1"/>
</dbReference>
<keyword evidence="4" id="KW-0677">Repeat</keyword>
<dbReference type="FunFam" id="3.80.10.10:FF:000166">
    <property type="entry name" value="Dynein assembly factor 1, axonemal"/>
    <property type="match status" value="1"/>
</dbReference>
<feature type="compositionally biased region" description="Basic and acidic residues" evidence="7">
    <location>
        <begin position="61"/>
        <end position="75"/>
    </location>
</feature>
<feature type="region of interest" description="Disordered" evidence="7">
    <location>
        <begin position="370"/>
        <end position="444"/>
    </location>
</feature>
<comment type="similarity">
    <text evidence="2">Belongs to the DNAAF1 family.</text>
</comment>
<evidence type="ECO:0000256" key="4">
    <source>
        <dbReference type="ARBA" id="ARBA00022737"/>
    </source>
</evidence>
<keyword evidence="8" id="KW-1185">Reference proteome</keyword>
<dbReference type="OrthoDB" id="1904536at2759"/>
<dbReference type="GeneID" id="106157172"/>
<dbReference type="STRING" id="7574.A0A1S3HSX1"/>